<name>A0A7W9SW61_ARMRO</name>
<evidence type="ECO:0000313" key="2">
    <source>
        <dbReference type="Proteomes" id="UP000520814"/>
    </source>
</evidence>
<sequence length="199" mass="22705">MELTDPESAVLWHLYDSGPREPVVLLDDSRNAPPLPLLRGQLTDEQVAQALADLIDKGLVRLWSEAELDEERLRWESEPLHAGFGVDLDDLDPGWADLTRAGWRIALNRWGMDRRFTTYDDSVPGLVVIYGESPAACMTERDTLTYKIDNGRFYTYGLVQQPGPVTRVGEVENVKGWWYNRFHLIRPGYCARLEYTPAP</sequence>
<accession>A0A7W9SW61</accession>
<proteinExistence type="predicted"/>
<organism evidence="1 2">
    <name type="scientific">Armatimonas rosea</name>
    <dbReference type="NCBI Taxonomy" id="685828"/>
    <lineage>
        <taxon>Bacteria</taxon>
        <taxon>Bacillati</taxon>
        <taxon>Armatimonadota</taxon>
        <taxon>Armatimonadia</taxon>
        <taxon>Armatimonadales</taxon>
        <taxon>Armatimonadaceae</taxon>
        <taxon>Armatimonas</taxon>
    </lineage>
</organism>
<dbReference type="AlphaFoldDB" id="A0A7W9SW61"/>
<dbReference type="RefSeq" id="WP_184203898.1">
    <property type="nucleotide sequence ID" value="NZ_JACHGW010000008.1"/>
</dbReference>
<evidence type="ECO:0000313" key="1">
    <source>
        <dbReference type="EMBL" id="MBB6053811.1"/>
    </source>
</evidence>
<reference evidence="1 2" key="1">
    <citation type="submission" date="2020-08" db="EMBL/GenBank/DDBJ databases">
        <title>Genomic Encyclopedia of Type Strains, Phase IV (KMG-IV): sequencing the most valuable type-strain genomes for metagenomic binning, comparative biology and taxonomic classification.</title>
        <authorList>
            <person name="Goeker M."/>
        </authorList>
    </citation>
    <scope>NUCLEOTIDE SEQUENCE [LARGE SCALE GENOMIC DNA]</scope>
    <source>
        <strain evidence="1 2">DSM 23562</strain>
    </source>
</reference>
<dbReference type="Proteomes" id="UP000520814">
    <property type="component" value="Unassembled WGS sequence"/>
</dbReference>
<keyword evidence="2" id="KW-1185">Reference proteome</keyword>
<gene>
    <name evidence="1" type="ORF">HNQ39_005653</name>
</gene>
<protein>
    <submittedName>
        <fullName evidence="1">Uncharacterized protein</fullName>
    </submittedName>
</protein>
<dbReference type="EMBL" id="JACHGW010000008">
    <property type="protein sequence ID" value="MBB6053811.1"/>
    <property type="molecule type" value="Genomic_DNA"/>
</dbReference>
<comment type="caution">
    <text evidence="1">The sequence shown here is derived from an EMBL/GenBank/DDBJ whole genome shotgun (WGS) entry which is preliminary data.</text>
</comment>